<name>I3INV5_9BACT</name>
<comment type="caution">
    <text evidence="1">The sequence shown here is derived from an EMBL/GenBank/DDBJ whole genome shotgun (WGS) entry which is preliminary data.</text>
</comment>
<reference evidence="1 2" key="1">
    <citation type="journal article" date="2012" name="FEBS Lett.">
        <title>Anammox organism KSU-1 expresses a NirK-type copper-containing nitrite reductase instead of a NirS-type with cytochrome cd1.</title>
        <authorList>
            <person name="Hira D."/>
            <person name="Toh H."/>
            <person name="Migita C.T."/>
            <person name="Okubo H."/>
            <person name="Nishiyama T."/>
            <person name="Hattori M."/>
            <person name="Furukawa K."/>
            <person name="Fujii T."/>
        </authorList>
    </citation>
    <scope>NUCLEOTIDE SEQUENCE [LARGE SCALE GENOMIC DNA]</scope>
</reference>
<accession>I3INV5</accession>
<protein>
    <submittedName>
        <fullName evidence="1">Uncharacterized protein</fullName>
    </submittedName>
</protein>
<gene>
    <name evidence="1" type="ORF">KSU1_D0091</name>
</gene>
<evidence type="ECO:0000313" key="1">
    <source>
        <dbReference type="EMBL" id="GAB63400.1"/>
    </source>
</evidence>
<evidence type="ECO:0000313" key="2">
    <source>
        <dbReference type="Proteomes" id="UP000002985"/>
    </source>
</evidence>
<dbReference type="Proteomes" id="UP000002985">
    <property type="component" value="Unassembled WGS sequence"/>
</dbReference>
<organism evidence="1 2">
    <name type="scientific">Candidatus Jettenia caeni</name>
    <dbReference type="NCBI Taxonomy" id="247490"/>
    <lineage>
        <taxon>Bacteria</taxon>
        <taxon>Pseudomonadati</taxon>
        <taxon>Planctomycetota</taxon>
        <taxon>Candidatus Brocadiia</taxon>
        <taxon>Candidatus Brocadiales</taxon>
        <taxon>Candidatus Brocadiaceae</taxon>
        <taxon>Candidatus Jettenia</taxon>
    </lineage>
</organism>
<proteinExistence type="predicted"/>
<dbReference type="EMBL" id="BAFH01000004">
    <property type="protein sequence ID" value="GAB63400.1"/>
    <property type="molecule type" value="Genomic_DNA"/>
</dbReference>
<sequence>MNSGKTLLKEKGIMESDSCEMLAARRRDHLRQTVFEVTGIHPITVCPEQGLFVNFHF</sequence>
<keyword evidence="2" id="KW-1185">Reference proteome</keyword>
<dbReference type="AlphaFoldDB" id="I3INV5"/>